<feature type="transmembrane region" description="Helical" evidence="5">
    <location>
        <begin position="344"/>
        <end position="365"/>
    </location>
</feature>
<keyword evidence="5" id="KW-0812">Transmembrane</keyword>
<dbReference type="InterPro" id="IPR047795">
    <property type="entry name" value="Put_SteA-like"/>
</dbReference>
<dbReference type="NCBIfam" id="NF040608">
    <property type="entry name" value="division_SteA"/>
    <property type="match status" value="1"/>
</dbReference>
<evidence type="ECO:0000256" key="3">
    <source>
        <dbReference type="ARBA" id="ARBA00022777"/>
    </source>
</evidence>
<proteinExistence type="predicted"/>
<keyword evidence="1" id="KW-0808">Transferase</keyword>
<evidence type="ECO:0000256" key="5">
    <source>
        <dbReference type="SAM" id="Phobius"/>
    </source>
</evidence>
<dbReference type="EMBL" id="CADCSY010000079">
    <property type="protein sequence ID" value="CAA9241503.1"/>
    <property type="molecule type" value="Genomic_DNA"/>
</dbReference>
<dbReference type="GO" id="GO:0016301">
    <property type="term" value="F:kinase activity"/>
    <property type="evidence" value="ECO:0007669"/>
    <property type="project" value="UniProtKB-KW"/>
</dbReference>
<organism evidence="7">
    <name type="scientific">uncultured Acidimicrobiales bacterium</name>
    <dbReference type="NCBI Taxonomy" id="310071"/>
    <lineage>
        <taxon>Bacteria</taxon>
        <taxon>Bacillati</taxon>
        <taxon>Actinomycetota</taxon>
        <taxon>Acidimicrobiia</taxon>
        <taxon>Acidimicrobiales</taxon>
        <taxon>environmental samples</taxon>
    </lineage>
</organism>
<keyword evidence="2" id="KW-0547">Nucleotide-binding</keyword>
<keyword evidence="5" id="KW-0472">Membrane</keyword>
<dbReference type="GO" id="GO:0009229">
    <property type="term" value="P:thiamine diphosphate biosynthetic process"/>
    <property type="evidence" value="ECO:0007669"/>
    <property type="project" value="InterPro"/>
</dbReference>
<reference evidence="7" key="1">
    <citation type="submission" date="2020-02" db="EMBL/GenBank/DDBJ databases">
        <authorList>
            <person name="Meier V. D."/>
        </authorList>
    </citation>
    <scope>NUCLEOTIDE SEQUENCE</scope>
    <source>
        <strain evidence="7">AVDCRST_MAG20</strain>
    </source>
</reference>
<sequence length="381" mass="40408">MTSRAEQTTVAIGTARVGSRTKDLISRLAVGDIAVIDHVDLDRVAAEGLVAAAPSAVVNAAPSISGRYPNVGPLLLAAARIPLVDGVGPEVMQAIHDGEELMVSGSVVSTPTWTGSGTLQTMETLEADIERAKASLGDELEKFAANTLEYIRAERHLLLDQTGVPDVGIDFKGRHVLIVVRGRDYREDLAALRQAGYLSQVRPVLVGVDGGADALLELGHKPDLIIGDMDSVSERSLRSGAALVVHAYPGGKAPGAERLEALGLAHQRFEALGTSEDIAMLLADAGGCELIVAVGTHSSMVEFLDKGRAGMASTFLVRMKVGPILVDAKGVSRLYATRVRKRDLVLLVASALFVLLVVILTSQPARLFLENLWLPIELLVR</sequence>
<evidence type="ECO:0000313" key="7">
    <source>
        <dbReference type="EMBL" id="CAA9241503.1"/>
    </source>
</evidence>
<evidence type="ECO:0000256" key="4">
    <source>
        <dbReference type="ARBA" id="ARBA00022840"/>
    </source>
</evidence>
<dbReference type="InterPro" id="IPR022215">
    <property type="entry name" value="SteA-like_C"/>
</dbReference>
<dbReference type="Gene3D" id="3.40.50.10240">
    <property type="entry name" value="Thiamin pyrophosphokinase, catalytic domain"/>
    <property type="match status" value="1"/>
</dbReference>
<evidence type="ECO:0000256" key="1">
    <source>
        <dbReference type="ARBA" id="ARBA00022679"/>
    </source>
</evidence>
<dbReference type="AlphaFoldDB" id="A0A6J4I5A5"/>
<keyword evidence="4" id="KW-0067">ATP-binding</keyword>
<evidence type="ECO:0000256" key="2">
    <source>
        <dbReference type="ARBA" id="ARBA00022741"/>
    </source>
</evidence>
<dbReference type="GO" id="GO:0005524">
    <property type="term" value="F:ATP binding"/>
    <property type="evidence" value="ECO:0007669"/>
    <property type="project" value="UniProtKB-KW"/>
</dbReference>
<keyword evidence="3" id="KW-0418">Kinase</keyword>
<dbReference type="SUPFAM" id="SSF63999">
    <property type="entry name" value="Thiamin pyrophosphokinase, catalytic domain"/>
    <property type="match status" value="1"/>
</dbReference>
<protein>
    <submittedName>
        <fullName evidence="7">FIG005773: conserved membrane protein ML1361</fullName>
    </submittedName>
</protein>
<dbReference type="GO" id="GO:0004788">
    <property type="term" value="F:thiamine diphosphokinase activity"/>
    <property type="evidence" value="ECO:0007669"/>
    <property type="project" value="InterPro"/>
</dbReference>
<name>A0A6J4I5A5_9ACTN</name>
<evidence type="ECO:0000259" key="6">
    <source>
        <dbReference type="Pfam" id="PF12555"/>
    </source>
</evidence>
<dbReference type="Pfam" id="PF12555">
    <property type="entry name" value="SteA-like_C"/>
    <property type="match status" value="1"/>
</dbReference>
<feature type="domain" description="SteA-like C-terminal" evidence="6">
    <location>
        <begin position="329"/>
        <end position="379"/>
    </location>
</feature>
<keyword evidence="5" id="KW-1133">Transmembrane helix</keyword>
<accession>A0A6J4I5A5</accession>
<dbReference type="InterPro" id="IPR036759">
    <property type="entry name" value="TPK_catalytic_sf"/>
</dbReference>
<gene>
    <name evidence="7" type="ORF">AVDCRST_MAG20-1746</name>
</gene>